<keyword evidence="1" id="KW-0812">Transmembrane</keyword>
<dbReference type="Pfam" id="PF00535">
    <property type="entry name" value="Glycos_transf_2"/>
    <property type="match status" value="1"/>
</dbReference>
<reference evidence="3" key="1">
    <citation type="submission" date="2020-05" db="EMBL/GenBank/DDBJ databases">
        <authorList>
            <person name="Chiriac C."/>
            <person name="Salcher M."/>
            <person name="Ghai R."/>
            <person name="Kavagutti S V."/>
        </authorList>
    </citation>
    <scope>NUCLEOTIDE SEQUENCE</scope>
</reference>
<gene>
    <name evidence="3" type="ORF">UFOPK2982_00304</name>
</gene>
<dbReference type="SUPFAM" id="SSF53448">
    <property type="entry name" value="Nucleotide-diphospho-sugar transferases"/>
    <property type="match status" value="1"/>
</dbReference>
<feature type="transmembrane region" description="Helical" evidence="1">
    <location>
        <begin position="205"/>
        <end position="224"/>
    </location>
</feature>
<dbReference type="EMBL" id="CAFAAE010000025">
    <property type="protein sequence ID" value="CAB4787412.1"/>
    <property type="molecule type" value="Genomic_DNA"/>
</dbReference>
<feature type="domain" description="Glycosyltransferase 2-like" evidence="2">
    <location>
        <begin position="11"/>
        <end position="71"/>
    </location>
</feature>
<feature type="transmembrane region" description="Helical" evidence="1">
    <location>
        <begin position="181"/>
        <end position="199"/>
    </location>
</feature>
<dbReference type="InterPro" id="IPR050834">
    <property type="entry name" value="Glycosyltransf_2"/>
</dbReference>
<dbReference type="PANTHER" id="PTHR43685:SF14">
    <property type="entry name" value="GLYCOSYLTRANSFERASE 2-LIKE DOMAIN-CONTAINING PROTEIN"/>
    <property type="match status" value="1"/>
</dbReference>
<proteinExistence type="predicted"/>
<feature type="transmembrane region" description="Helical" evidence="1">
    <location>
        <begin position="231"/>
        <end position="249"/>
    </location>
</feature>
<name>A0A6J6WRD0_9ZZZZ</name>
<evidence type="ECO:0000256" key="1">
    <source>
        <dbReference type="SAM" id="Phobius"/>
    </source>
</evidence>
<accession>A0A6J6WRD0</accession>
<dbReference type="InterPro" id="IPR001173">
    <property type="entry name" value="Glyco_trans_2-like"/>
</dbReference>
<dbReference type="Gene3D" id="3.90.550.10">
    <property type="entry name" value="Spore Coat Polysaccharide Biosynthesis Protein SpsA, Chain A"/>
    <property type="match status" value="1"/>
</dbReference>
<keyword evidence="1" id="KW-1133">Transmembrane helix</keyword>
<organism evidence="3">
    <name type="scientific">freshwater metagenome</name>
    <dbReference type="NCBI Taxonomy" id="449393"/>
    <lineage>
        <taxon>unclassified sequences</taxon>
        <taxon>metagenomes</taxon>
        <taxon>ecological metagenomes</taxon>
    </lineage>
</organism>
<dbReference type="InterPro" id="IPR029044">
    <property type="entry name" value="Nucleotide-diphossugar_trans"/>
</dbReference>
<dbReference type="PANTHER" id="PTHR43685">
    <property type="entry name" value="GLYCOSYLTRANSFERASE"/>
    <property type="match status" value="1"/>
</dbReference>
<evidence type="ECO:0000259" key="2">
    <source>
        <dbReference type="Pfam" id="PF00535"/>
    </source>
</evidence>
<dbReference type="AlphaFoldDB" id="A0A6J6WRD0"/>
<sequence length="257" mass="28700">MIDSPTGRTPNGLNLAIAKARHEIIVRIDGHSEIDKTYIADAVETLEKTGAVNVGGIMAAEGVTNFQKATACAMRSIIGVGPSKFHTGGKSGPADTVYLGVFKKSALLQIGGFDERFTRAQDWEMNYRLRKAGGAIWFDPRLIVTYRPRSNIQKLARQYFEYGRWRRAIARSYPETVSVRYLAAPVALLINLFSIIFGVFLHEIFLIPVLGYIALITFGGLLVGKSWQERIRLPFILMAMHMSWGWGFISSPRKLMS</sequence>
<evidence type="ECO:0000313" key="3">
    <source>
        <dbReference type="EMBL" id="CAB4787412.1"/>
    </source>
</evidence>
<protein>
    <submittedName>
        <fullName evidence="3">Unannotated protein</fullName>
    </submittedName>
</protein>
<keyword evidence="1" id="KW-0472">Membrane</keyword>